<keyword evidence="4" id="KW-1185">Reference proteome</keyword>
<comment type="caution">
    <text evidence="3">The sequence shown here is derived from an EMBL/GenBank/DDBJ whole genome shotgun (WGS) entry which is preliminary data.</text>
</comment>
<dbReference type="EMBL" id="CAJVPQ010006163">
    <property type="protein sequence ID" value="CAG8681484.1"/>
    <property type="molecule type" value="Genomic_DNA"/>
</dbReference>
<keyword evidence="1" id="KW-0175">Coiled coil</keyword>
<feature type="coiled-coil region" evidence="1">
    <location>
        <begin position="439"/>
        <end position="466"/>
    </location>
</feature>
<evidence type="ECO:0000256" key="2">
    <source>
        <dbReference type="SAM" id="MobiDB-lite"/>
    </source>
</evidence>
<organism evidence="3 4">
    <name type="scientific">Funneliformis caledonium</name>
    <dbReference type="NCBI Taxonomy" id="1117310"/>
    <lineage>
        <taxon>Eukaryota</taxon>
        <taxon>Fungi</taxon>
        <taxon>Fungi incertae sedis</taxon>
        <taxon>Mucoromycota</taxon>
        <taxon>Glomeromycotina</taxon>
        <taxon>Glomeromycetes</taxon>
        <taxon>Glomerales</taxon>
        <taxon>Glomeraceae</taxon>
        <taxon>Funneliformis</taxon>
    </lineage>
</organism>
<evidence type="ECO:0000256" key="1">
    <source>
        <dbReference type="SAM" id="Coils"/>
    </source>
</evidence>
<sequence length="567" mass="65697">MSEYYQGYTSICSYISNHNETCSFREFVDLYKEMIIDSPPNTDDWSGLETAWEMRFLRSVKDIIPEKYDDIHAKVKSEISNKSLMYHWQNIVNEKGQKSVINNHISGSLKILDATAKHNVNTIVSKVSKVSNLREIDADASLLNERLESDDDFMPVRIPKRKKQLSLSKKNKESVGSAKKVNTTNTNADDDDGDFISSNKSTISRSHWKDTSSSNLQSLESAGSSIGDTKMMDEVNNPGYNRPHTPSHQIYSTSENQNLLTQLRNEKQRAKSTMEPICSNIVDTTNKNLMERLQYQYDYRWEPVINDATKYIDELIENSDTRNDLRNKLLLPFIPSGETYSFSKHYEVHWVHRFADKLSLFFEAPRNPLLDKNSEGCEEMSLASIMRKNLTREESEKKSSGHKIDIIFRVDDVEYFSAETYVDEDPQNSKPISYKHKLFREMKDQLDRLLKKLEFTKESIKEVKNIFVHGMSHGGLNGKIYAMYYNIDLEYYFVYEMCRYRIGTTWSSVPDSLMTLKKILCLKCDINKVLGVIKKVKRARLYSKPEDLFSINNLPDTTPSPKKKQNK</sequence>
<gene>
    <name evidence="3" type="ORF">FCALED_LOCUS12524</name>
</gene>
<accession>A0A9N9ENG8</accession>
<evidence type="ECO:0000313" key="3">
    <source>
        <dbReference type="EMBL" id="CAG8681484.1"/>
    </source>
</evidence>
<dbReference type="OrthoDB" id="2404361at2759"/>
<proteinExistence type="predicted"/>
<dbReference type="AlphaFoldDB" id="A0A9N9ENG8"/>
<reference evidence="3" key="1">
    <citation type="submission" date="2021-06" db="EMBL/GenBank/DDBJ databases">
        <authorList>
            <person name="Kallberg Y."/>
            <person name="Tangrot J."/>
            <person name="Rosling A."/>
        </authorList>
    </citation>
    <scope>NUCLEOTIDE SEQUENCE</scope>
    <source>
        <strain evidence="3">UK204</strain>
    </source>
</reference>
<protein>
    <submittedName>
        <fullName evidence="3">5991_t:CDS:1</fullName>
    </submittedName>
</protein>
<name>A0A9N9ENG8_9GLOM</name>
<feature type="compositionally biased region" description="Polar residues" evidence="2">
    <location>
        <begin position="196"/>
        <end position="227"/>
    </location>
</feature>
<evidence type="ECO:0000313" key="4">
    <source>
        <dbReference type="Proteomes" id="UP000789570"/>
    </source>
</evidence>
<feature type="region of interest" description="Disordered" evidence="2">
    <location>
        <begin position="159"/>
        <end position="250"/>
    </location>
</feature>
<dbReference type="Proteomes" id="UP000789570">
    <property type="component" value="Unassembled WGS sequence"/>
</dbReference>